<evidence type="ECO:0000313" key="6">
    <source>
        <dbReference type="Proteomes" id="UP001221686"/>
    </source>
</evidence>
<dbReference type="InterPro" id="IPR006913">
    <property type="entry name" value="CENP-V/GFA"/>
</dbReference>
<accession>A0ABT5DZR2</accession>
<comment type="caution">
    <text evidence="5">The sequence shown here is derived from an EMBL/GenBank/DDBJ whole genome shotgun (WGS) entry which is preliminary data.</text>
</comment>
<keyword evidence="3" id="KW-0862">Zinc</keyword>
<dbReference type="InterPro" id="IPR052355">
    <property type="entry name" value="CENP-V-like"/>
</dbReference>
<evidence type="ECO:0000259" key="4">
    <source>
        <dbReference type="PROSITE" id="PS51891"/>
    </source>
</evidence>
<proteinExistence type="inferred from homology"/>
<organism evidence="5 6">
    <name type="scientific">Nannocystis bainbridge</name>
    <dbReference type="NCBI Taxonomy" id="2995303"/>
    <lineage>
        <taxon>Bacteria</taxon>
        <taxon>Pseudomonadati</taxon>
        <taxon>Myxococcota</taxon>
        <taxon>Polyangia</taxon>
        <taxon>Nannocystales</taxon>
        <taxon>Nannocystaceae</taxon>
        <taxon>Nannocystis</taxon>
    </lineage>
</organism>
<protein>
    <submittedName>
        <fullName evidence="5">GFA family protein</fullName>
    </submittedName>
</protein>
<dbReference type="PANTHER" id="PTHR28620">
    <property type="entry name" value="CENTROMERE PROTEIN V"/>
    <property type="match status" value="1"/>
</dbReference>
<dbReference type="RefSeq" id="WP_272087604.1">
    <property type="nucleotide sequence ID" value="NZ_JAQNDL010000002.1"/>
</dbReference>
<keyword evidence="6" id="KW-1185">Reference proteome</keyword>
<feature type="domain" description="CENP-V/GFA" evidence="4">
    <location>
        <begin position="2"/>
        <end position="113"/>
    </location>
</feature>
<comment type="similarity">
    <text evidence="1">Belongs to the Gfa family.</text>
</comment>
<dbReference type="Gene3D" id="2.170.150.70">
    <property type="match status" value="1"/>
</dbReference>
<sequence>MIEATCHCGAVRMEIDHTPEILTDCNCSLCRRLGGLWAYYRPEQVRRVSGATIAYVQGDRTLETHHCPICGCTTHWQSLDATSERMGVNVRMMPPQVLAGVRVRKLDGADTWEVLGEYHFLLGA</sequence>
<dbReference type="EMBL" id="JAQNDL010000002">
    <property type="protein sequence ID" value="MDC0719093.1"/>
    <property type="molecule type" value="Genomic_DNA"/>
</dbReference>
<gene>
    <name evidence="5" type="ORF">POL25_19465</name>
</gene>
<dbReference type="Proteomes" id="UP001221686">
    <property type="component" value="Unassembled WGS sequence"/>
</dbReference>
<dbReference type="SUPFAM" id="SSF51316">
    <property type="entry name" value="Mss4-like"/>
    <property type="match status" value="1"/>
</dbReference>
<name>A0ABT5DZR2_9BACT</name>
<dbReference type="PROSITE" id="PS51891">
    <property type="entry name" value="CENP_V_GFA"/>
    <property type="match status" value="1"/>
</dbReference>
<dbReference type="InterPro" id="IPR011057">
    <property type="entry name" value="Mss4-like_sf"/>
</dbReference>
<evidence type="ECO:0000256" key="3">
    <source>
        <dbReference type="ARBA" id="ARBA00022833"/>
    </source>
</evidence>
<evidence type="ECO:0000256" key="1">
    <source>
        <dbReference type="ARBA" id="ARBA00005495"/>
    </source>
</evidence>
<keyword evidence="2" id="KW-0479">Metal-binding</keyword>
<evidence type="ECO:0000256" key="2">
    <source>
        <dbReference type="ARBA" id="ARBA00022723"/>
    </source>
</evidence>
<dbReference type="Pfam" id="PF04828">
    <property type="entry name" value="GFA"/>
    <property type="match status" value="1"/>
</dbReference>
<evidence type="ECO:0000313" key="5">
    <source>
        <dbReference type="EMBL" id="MDC0719093.1"/>
    </source>
</evidence>
<reference evidence="5 6" key="1">
    <citation type="submission" date="2022-11" db="EMBL/GenBank/DDBJ databases">
        <title>Minimal conservation of predation-associated metabolite biosynthetic gene clusters underscores biosynthetic potential of Myxococcota including descriptions for ten novel species: Archangium lansinium sp. nov., Myxococcus landrumus sp. nov., Nannocystis bai.</title>
        <authorList>
            <person name="Ahearne A."/>
            <person name="Stevens C."/>
            <person name="Dowd S."/>
        </authorList>
    </citation>
    <scope>NUCLEOTIDE SEQUENCE [LARGE SCALE GENOMIC DNA]</scope>
    <source>
        <strain evidence="5 6">BB15-2</strain>
    </source>
</reference>
<dbReference type="PANTHER" id="PTHR28620:SF1">
    <property type="entry name" value="CENP-V_GFA DOMAIN-CONTAINING PROTEIN"/>
    <property type="match status" value="1"/>
</dbReference>